<dbReference type="PANTHER" id="PTHR37482">
    <property type="entry name" value="OUTER MEMBRANE PROTEIN ASSEMBLY FACTOR BAME"/>
    <property type="match status" value="1"/>
</dbReference>
<dbReference type="EMBL" id="CP035033">
    <property type="protein sequence ID" value="QAB15543.1"/>
    <property type="molecule type" value="Genomic_DNA"/>
</dbReference>
<dbReference type="InterPro" id="IPR037873">
    <property type="entry name" value="BamE-like"/>
</dbReference>
<evidence type="ECO:0000256" key="2">
    <source>
        <dbReference type="ARBA" id="ARBA00023136"/>
    </source>
</evidence>
<dbReference type="GO" id="GO:0030674">
    <property type="term" value="F:protein-macromolecule adaptor activity"/>
    <property type="evidence" value="ECO:0007669"/>
    <property type="project" value="TreeGrafter"/>
</dbReference>
<evidence type="ECO:0000313" key="7">
    <source>
        <dbReference type="Proteomes" id="UP000285478"/>
    </source>
</evidence>
<proteinExistence type="predicted"/>
<organism evidence="6 7">
    <name type="scientific">Hydrogenovibrio thermophilus</name>
    <dbReference type="NCBI Taxonomy" id="265883"/>
    <lineage>
        <taxon>Bacteria</taxon>
        <taxon>Pseudomonadati</taxon>
        <taxon>Pseudomonadota</taxon>
        <taxon>Gammaproteobacteria</taxon>
        <taxon>Thiotrichales</taxon>
        <taxon>Piscirickettsiaceae</taxon>
        <taxon>Hydrogenovibrio</taxon>
    </lineage>
</organism>
<dbReference type="Pfam" id="PF04355">
    <property type="entry name" value="BamE"/>
    <property type="match status" value="1"/>
</dbReference>
<evidence type="ECO:0000256" key="4">
    <source>
        <dbReference type="SAM" id="SignalP"/>
    </source>
</evidence>
<evidence type="ECO:0000313" key="6">
    <source>
        <dbReference type="EMBL" id="QAB15543.1"/>
    </source>
</evidence>
<dbReference type="PROSITE" id="PS51257">
    <property type="entry name" value="PROKAR_LIPOPROTEIN"/>
    <property type="match status" value="1"/>
</dbReference>
<feature type="signal peptide" evidence="4">
    <location>
        <begin position="1"/>
        <end position="26"/>
    </location>
</feature>
<dbReference type="InterPro" id="IPR007450">
    <property type="entry name" value="BamE_dom"/>
</dbReference>
<dbReference type="GO" id="GO:1990063">
    <property type="term" value="C:Bam protein complex"/>
    <property type="evidence" value="ECO:0007669"/>
    <property type="project" value="TreeGrafter"/>
</dbReference>
<dbReference type="AlphaFoldDB" id="A0A410H3P3"/>
<keyword evidence="7" id="KW-1185">Reference proteome</keyword>
<dbReference type="Proteomes" id="UP000285478">
    <property type="component" value="Chromosome"/>
</dbReference>
<gene>
    <name evidence="6" type="primary">bamE</name>
    <name evidence="6" type="ORF">EPV75_07625</name>
</gene>
<dbReference type="InterPro" id="IPR026592">
    <property type="entry name" value="BamE"/>
</dbReference>
<dbReference type="KEGG" id="htr:EPV75_07625"/>
<keyword evidence="1 4" id="KW-0732">Signal</keyword>
<evidence type="ECO:0000259" key="5">
    <source>
        <dbReference type="Pfam" id="PF04355"/>
    </source>
</evidence>
<keyword evidence="3" id="KW-0998">Cell outer membrane</keyword>
<accession>A0A410H3P3</accession>
<dbReference type="GO" id="GO:0043165">
    <property type="term" value="P:Gram-negative-bacterium-type cell outer membrane assembly"/>
    <property type="evidence" value="ECO:0007669"/>
    <property type="project" value="TreeGrafter"/>
</dbReference>
<feature type="domain" description="Outer membrane protein assembly factor BamE" evidence="5">
    <location>
        <begin position="36"/>
        <end position="105"/>
    </location>
</feature>
<dbReference type="GO" id="GO:0051205">
    <property type="term" value="P:protein insertion into membrane"/>
    <property type="evidence" value="ECO:0007669"/>
    <property type="project" value="TreeGrafter"/>
</dbReference>
<keyword evidence="2" id="KW-0472">Membrane</keyword>
<name>A0A410H3P3_9GAMM</name>
<evidence type="ECO:0000256" key="1">
    <source>
        <dbReference type="ARBA" id="ARBA00022729"/>
    </source>
</evidence>
<reference evidence="6 7" key="1">
    <citation type="journal article" date="2018" name="Environ. Microbiol.">
        <title>Genomes of ubiquitous marine and hypersaline Hydrogenovibrio, Thiomicrorhabdus and Thiomicrospira spp. encode a diversity of mechanisms to sustain chemolithoautotrophy in heterogeneous environments.</title>
        <authorList>
            <person name="Scott K.M."/>
            <person name="Williams J."/>
            <person name="Porter C.M.B."/>
            <person name="Russel S."/>
            <person name="Harmer T.L."/>
            <person name="Paul J.H."/>
            <person name="Antonen K.M."/>
            <person name="Bridges M.K."/>
            <person name="Camper G.J."/>
            <person name="Campla C.K."/>
            <person name="Casella L.G."/>
            <person name="Chase E."/>
            <person name="Conrad J.W."/>
            <person name="Cruz M.C."/>
            <person name="Dunlap D.S."/>
            <person name="Duran L."/>
            <person name="Fahsbender E.M."/>
            <person name="Goldsmith D.B."/>
            <person name="Keeley R.F."/>
            <person name="Kondoff M.R."/>
            <person name="Kussy B.I."/>
            <person name="Lane M.K."/>
            <person name="Lawler S."/>
            <person name="Leigh B.A."/>
            <person name="Lewis C."/>
            <person name="Lostal L.M."/>
            <person name="Marking D."/>
            <person name="Mancera P.A."/>
            <person name="McClenthan E.C."/>
            <person name="McIntyre E.A."/>
            <person name="Mine J.A."/>
            <person name="Modi S."/>
            <person name="Moore B.D."/>
            <person name="Morgan W.A."/>
            <person name="Nelson K.M."/>
            <person name="Nguyen K.N."/>
            <person name="Ogburn N."/>
            <person name="Parrino D.G."/>
            <person name="Pedapudi A.D."/>
            <person name="Pelham R.P."/>
            <person name="Preece A.M."/>
            <person name="Rampersad E.A."/>
            <person name="Richardson J.C."/>
            <person name="Rodgers C.M."/>
            <person name="Schaffer B.L."/>
            <person name="Sheridan N.E."/>
            <person name="Solone M.R."/>
            <person name="Staley Z.R."/>
            <person name="Tabuchi M."/>
            <person name="Waide R.J."/>
            <person name="Wanjugi P.W."/>
            <person name="Young S."/>
            <person name="Clum A."/>
            <person name="Daum C."/>
            <person name="Huntemann M."/>
            <person name="Ivanova N."/>
            <person name="Kyrpides N."/>
            <person name="Mikhailova N."/>
            <person name="Palaniappan K."/>
            <person name="Pillay M."/>
            <person name="Reddy T.B.K."/>
            <person name="Shapiro N."/>
            <person name="Stamatis D."/>
            <person name="Varghese N."/>
            <person name="Woyke T."/>
            <person name="Boden R."/>
            <person name="Freyermuth S.K."/>
            <person name="Kerfeld C.A."/>
        </authorList>
    </citation>
    <scope>NUCLEOTIDE SEQUENCE [LARGE SCALE GENOMIC DNA]</scope>
    <source>
        <strain evidence="6 7">JR-2</strain>
    </source>
</reference>
<dbReference type="Gene3D" id="3.30.1450.10">
    <property type="match status" value="1"/>
</dbReference>
<sequence length="117" mass="13241">MNKGIKKILTIALTSALITLSGCSFFTPYKATITQGTVINQDALDTLQPGLVMAQVKDILGPPLGQDPYNPFHWEYVFYTTDPTFHPDAVRHMYVNFDREGFLTDWKILQREPHPGD</sequence>
<dbReference type="PANTHER" id="PTHR37482:SF1">
    <property type="entry name" value="OUTER MEMBRANE PROTEIN ASSEMBLY FACTOR BAME"/>
    <property type="match status" value="1"/>
</dbReference>
<evidence type="ECO:0000256" key="3">
    <source>
        <dbReference type="ARBA" id="ARBA00023237"/>
    </source>
</evidence>
<feature type="chain" id="PRO_5019356157" evidence="4">
    <location>
        <begin position="27"/>
        <end position="117"/>
    </location>
</feature>
<protein>
    <submittedName>
        <fullName evidence="6">Outer membrane protein assembly factor BamE</fullName>
    </submittedName>
</protein>